<evidence type="ECO:0000256" key="15">
    <source>
        <dbReference type="SAM" id="Phobius"/>
    </source>
</evidence>
<dbReference type="InterPro" id="IPR059000">
    <property type="entry name" value="ATPase_P-type_domA"/>
</dbReference>
<dbReference type="EMBL" id="LRBS01000112">
    <property type="protein sequence ID" value="OII72539.1"/>
    <property type="molecule type" value="Genomic_DNA"/>
</dbReference>
<dbReference type="GO" id="GO:0005388">
    <property type="term" value="F:P-type calcium transporter activity"/>
    <property type="evidence" value="ECO:0007669"/>
    <property type="project" value="UniProtKB-EC"/>
</dbReference>
<dbReference type="FunFam" id="1.20.1110.10:FF:000065">
    <property type="entry name" value="Sarcoplasmic/endoplasmic reticulum calcium ATPase 1"/>
    <property type="match status" value="1"/>
</dbReference>
<dbReference type="RefSeq" id="XP_067066979.1">
    <property type="nucleotide sequence ID" value="XM_067211460.1"/>
</dbReference>
<dbReference type="SUPFAM" id="SSF56784">
    <property type="entry name" value="HAD-like"/>
    <property type="match status" value="1"/>
</dbReference>
<keyword evidence="12" id="KW-0406">Ion transport</keyword>
<dbReference type="InterPro" id="IPR018303">
    <property type="entry name" value="ATPase_P-typ_P_site"/>
</dbReference>
<feature type="transmembrane region" description="Helical" evidence="15">
    <location>
        <begin position="94"/>
        <end position="113"/>
    </location>
</feature>
<evidence type="ECO:0000256" key="5">
    <source>
        <dbReference type="ARBA" id="ARBA00022692"/>
    </source>
</evidence>
<keyword evidence="3" id="KW-0813">Transport</keyword>
<dbReference type="PRINTS" id="PR00119">
    <property type="entry name" value="CATATPASE"/>
</dbReference>
<dbReference type="SUPFAM" id="SSF81660">
    <property type="entry name" value="Metal cation-transporting ATPase, ATP-binding domain N"/>
    <property type="match status" value="1"/>
</dbReference>
<dbReference type="SUPFAM" id="SSF81653">
    <property type="entry name" value="Calcium ATPase, transduction domain A"/>
    <property type="match status" value="1"/>
</dbReference>
<organism evidence="17 18">
    <name type="scientific">Cryptosporidium andersoni</name>
    <dbReference type="NCBI Taxonomy" id="117008"/>
    <lineage>
        <taxon>Eukaryota</taxon>
        <taxon>Sar</taxon>
        <taxon>Alveolata</taxon>
        <taxon>Apicomplexa</taxon>
        <taxon>Conoidasida</taxon>
        <taxon>Coccidia</taxon>
        <taxon>Eucoccidiorida</taxon>
        <taxon>Eimeriorina</taxon>
        <taxon>Cryptosporidiidae</taxon>
        <taxon>Cryptosporidium</taxon>
    </lineage>
</organism>
<evidence type="ECO:0000256" key="13">
    <source>
        <dbReference type="ARBA" id="ARBA00023136"/>
    </source>
</evidence>
<dbReference type="GO" id="GO:0016020">
    <property type="term" value="C:membrane"/>
    <property type="evidence" value="ECO:0007669"/>
    <property type="project" value="UniProtKB-SubCell"/>
</dbReference>
<dbReference type="SFLD" id="SFLDS00003">
    <property type="entry name" value="Haloacid_Dehalogenase"/>
    <property type="match status" value="1"/>
</dbReference>
<dbReference type="SFLD" id="SFLDF00027">
    <property type="entry name" value="p-type_atpase"/>
    <property type="match status" value="1"/>
</dbReference>
<comment type="caution">
    <text evidence="17">The sequence shown here is derived from an EMBL/GenBank/DDBJ whole genome shotgun (WGS) entry which is preliminary data.</text>
</comment>
<dbReference type="Gene3D" id="3.40.1110.10">
    <property type="entry name" value="Calcium-transporting ATPase, cytoplasmic domain N"/>
    <property type="match status" value="1"/>
</dbReference>
<dbReference type="InterPro" id="IPR006068">
    <property type="entry name" value="ATPase_P-typ_cation-transptr_C"/>
</dbReference>
<keyword evidence="18" id="KW-1185">Reference proteome</keyword>
<dbReference type="Gene3D" id="3.40.50.1000">
    <property type="entry name" value="HAD superfamily/HAD-like"/>
    <property type="match status" value="1"/>
</dbReference>
<evidence type="ECO:0000256" key="4">
    <source>
        <dbReference type="ARBA" id="ARBA00022568"/>
    </source>
</evidence>
<dbReference type="Pfam" id="PF13246">
    <property type="entry name" value="Cation_ATPase"/>
    <property type="match status" value="1"/>
</dbReference>
<keyword evidence="10" id="KW-1278">Translocase</keyword>
<dbReference type="Pfam" id="PF00690">
    <property type="entry name" value="Cation_ATPase_N"/>
    <property type="match status" value="1"/>
</dbReference>
<dbReference type="PROSITE" id="PS00154">
    <property type="entry name" value="ATPASE_E1_E2"/>
    <property type="match status" value="1"/>
</dbReference>
<feature type="transmembrane region" description="Helical" evidence="15">
    <location>
        <begin position="1044"/>
        <end position="1065"/>
    </location>
</feature>
<evidence type="ECO:0000256" key="7">
    <source>
        <dbReference type="ARBA" id="ARBA00022837"/>
    </source>
</evidence>
<dbReference type="InterPro" id="IPR023298">
    <property type="entry name" value="ATPase_P-typ_TM_dom_sf"/>
</dbReference>
<gene>
    <name evidence="17" type="ORF">cand_012220</name>
</gene>
<dbReference type="SMART" id="SM00831">
    <property type="entry name" value="Cation_ATPase_N"/>
    <property type="match status" value="1"/>
</dbReference>
<dbReference type="InterPro" id="IPR036412">
    <property type="entry name" value="HAD-like_sf"/>
</dbReference>
<dbReference type="InterPro" id="IPR023214">
    <property type="entry name" value="HAD_sf"/>
</dbReference>
<evidence type="ECO:0000256" key="9">
    <source>
        <dbReference type="ARBA" id="ARBA00022842"/>
    </source>
</evidence>
<keyword evidence="4" id="KW-0109">Calcium transport</keyword>
<dbReference type="SUPFAM" id="SSF81665">
    <property type="entry name" value="Calcium ATPase, transmembrane domain M"/>
    <property type="match status" value="1"/>
</dbReference>
<feature type="domain" description="Cation-transporting P-type ATPase N-terminal" evidence="16">
    <location>
        <begin position="7"/>
        <end position="81"/>
    </location>
</feature>
<evidence type="ECO:0000256" key="11">
    <source>
        <dbReference type="ARBA" id="ARBA00022989"/>
    </source>
</evidence>
<evidence type="ECO:0000256" key="1">
    <source>
        <dbReference type="ARBA" id="ARBA00004141"/>
    </source>
</evidence>
<dbReference type="InterPro" id="IPR004014">
    <property type="entry name" value="ATPase_P-typ_cation-transptr_N"/>
</dbReference>
<keyword evidence="6" id="KW-0547">Nucleotide-binding</keyword>
<reference evidence="17 18" key="1">
    <citation type="submission" date="2016-10" db="EMBL/GenBank/DDBJ databases">
        <title>Reductive evolution of mitochondrial metabolism and differential evolution of invasion-related proteins in Cryptosporidium.</title>
        <authorList>
            <person name="Liu S."/>
            <person name="Roellig D.M."/>
            <person name="Guo Y."/>
            <person name="Li N."/>
            <person name="Frace M.A."/>
            <person name="Tang K."/>
            <person name="Zhang L."/>
            <person name="Feng Y."/>
            <person name="Xiao L."/>
        </authorList>
    </citation>
    <scope>NUCLEOTIDE SEQUENCE [LARGE SCALE GENOMIC DNA]</scope>
    <source>
        <strain evidence="17">30847</strain>
    </source>
</reference>
<evidence type="ECO:0000256" key="10">
    <source>
        <dbReference type="ARBA" id="ARBA00022967"/>
    </source>
</evidence>
<comment type="similarity">
    <text evidence="14">Belongs to the cation transport ATPase (P-type) (TC 3.A.3) family.</text>
</comment>
<dbReference type="Pfam" id="PF00689">
    <property type="entry name" value="Cation_ATPase_C"/>
    <property type="match status" value="1"/>
</dbReference>
<keyword evidence="8" id="KW-0067">ATP-binding</keyword>
<feature type="transmembrane region" description="Helical" evidence="15">
    <location>
        <begin position="64"/>
        <end position="82"/>
    </location>
</feature>
<dbReference type="OrthoDB" id="3352408at2759"/>
<keyword evidence="13 15" id="KW-0472">Membrane</keyword>
<keyword evidence="5 15" id="KW-0812">Transmembrane</keyword>
<feature type="transmembrane region" description="Helical" evidence="15">
    <location>
        <begin position="933"/>
        <end position="959"/>
    </location>
</feature>
<evidence type="ECO:0000256" key="2">
    <source>
        <dbReference type="ARBA" id="ARBA00012790"/>
    </source>
</evidence>
<dbReference type="InterPro" id="IPR008250">
    <property type="entry name" value="ATPase_P-typ_transduc_dom_A_sf"/>
</dbReference>
<evidence type="ECO:0000256" key="3">
    <source>
        <dbReference type="ARBA" id="ARBA00022448"/>
    </source>
</evidence>
<feature type="transmembrane region" description="Helical" evidence="15">
    <location>
        <begin position="895"/>
        <end position="912"/>
    </location>
</feature>
<proteinExistence type="inferred from homology"/>
<dbReference type="GO" id="GO:0016887">
    <property type="term" value="F:ATP hydrolysis activity"/>
    <property type="evidence" value="ECO:0007669"/>
    <property type="project" value="InterPro"/>
</dbReference>
<dbReference type="VEuPathDB" id="CryptoDB:cand_012220"/>
<feature type="transmembrane region" description="Helical" evidence="15">
    <location>
        <begin position="264"/>
        <end position="282"/>
    </location>
</feature>
<accession>A0A1J4MGF3</accession>
<dbReference type="Gene3D" id="1.20.1110.10">
    <property type="entry name" value="Calcium-transporting ATPase, transmembrane domain"/>
    <property type="match status" value="1"/>
</dbReference>
<dbReference type="FunFam" id="2.70.150.10:FF:000014">
    <property type="entry name" value="Calcium-transporting ATPase, putative"/>
    <property type="match status" value="1"/>
</dbReference>
<name>A0A1J4MGF3_9CRYT</name>
<dbReference type="SFLD" id="SFLDG00002">
    <property type="entry name" value="C1.7:_P-type_atpase_like"/>
    <property type="match status" value="1"/>
</dbReference>
<evidence type="ECO:0000259" key="16">
    <source>
        <dbReference type="SMART" id="SM00831"/>
    </source>
</evidence>
<evidence type="ECO:0000313" key="17">
    <source>
        <dbReference type="EMBL" id="OII72539.1"/>
    </source>
</evidence>
<comment type="subcellular location">
    <subcellularLocation>
        <location evidence="1">Membrane</location>
        <topology evidence="1">Multi-pass membrane protein</topology>
    </subcellularLocation>
</comment>
<dbReference type="Gene3D" id="2.70.150.10">
    <property type="entry name" value="Calcium-transporting ATPase, cytoplasmic transduction domain A"/>
    <property type="match status" value="1"/>
</dbReference>
<keyword evidence="11 15" id="KW-1133">Transmembrane helix</keyword>
<protein>
    <recommendedName>
        <fullName evidence="2">P-type Ca(2+) transporter</fullName>
        <ecNumber evidence="2">7.2.2.10</ecNumber>
    </recommendedName>
</protein>
<dbReference type="GO" id="GO:0005524">
    <property type="term" value="F:ATP binding"/>
    <property type="evidence" value="ECO:0007669"/>
    <property type="project" value="UniProtKB-KW"/>
</dbReference>
<dbReference type="EC" id="7.2.2.10" evidence="2"/>
<dbReference type="InterPro" id="IPR044492">
    <property type="entry name" value="P_typ_ATPase_HD_dom"/>
</dbReference>
<evidence type="ECO:0000256" key="6">
    <source>
        <dbReference type="ARBA" id="ARBA00022741"/>
    </source>
</evidence>
<dbReference type="InterPro" id="IPR001757">
    <property type="entry name" value="P_typ_ATPase"/>
</dbReference>
<evidence type="ECO:0000313" key="18">
    <source>
        <dbReference type="Proteomes" id="UP000186804"/>
    </source>
</evidence>
<keyword evidence="7" id="KW-0106">Calcium</keyword>
<dbReference type="FunFam" id="1.20.1110.10:FF:000037">
    <property type="entry name" value="Calcium-transporting ATPase, putative"/>
    <property type="match status" value="1"/>
</dbReference>
<dbReference type="AlphaFoldDB" id="A0A1J4MGF3"/>
<dbReference type="PANTHER" id="PTHR42861">
    <property type="entry name" value="CALCIUM-TRANSPORTING ATPASE"/>
    <property type="match status" value="1"/>
</dbReference>
<dbReference type="InterPro" id="IPR023299">
    <property type="entry name" value="ATPase_P-typ_cyto_dom_N"/>
</dbReference>
<feature type="transmembrane region" description="Helical" evidence="15">
    <location>
        <begin position="302"/>
        <end position="328"/>
    </location>
</feature>
<dbReference type="NCBIfam" id="TIGR01494">
    <property type="entry name" value="ATPase_P-type"/>
    <property type="match status" value="3"/>
</dbReference>
<keyword evidence="9" id="KW-0460">Magnesium</keyword>
<evidence type="ECO:0000256" key="12">
    <source>
        <dbReference type="ARBA" id="ARBA00023065"/>
    </source>
</evidence>
<dbReference type="Pfam" id="PF00122">
    <property type="entry name" value="E1-E2_ATPase"/>
    <property type="match status" value="1"/>
</dbReference>
<feature type="transmembrane region" description="Helical" evidence="15">
    <location>
        <begin position="862"/>
        <end position="883"/>
    </location>
</feature>
<dbReference type="Proteomes" id="UP000186804">
    <property type="component" value="Unassembled WGS sequence"/>
</dbReference>
<evidence type="ECO:0000256" key="14">
    <source>
        <dbReference type="ARBA" id="ARBA00038148"/>
    </source>
</evidence>
<dbReference type="GeneID" id="92365407"/>
<sequence length="1134" mass="125517">MISLPEDPHVRTCDEILRHFNVDIDVGLSLGQIDQYTKHFGRNTLDEKEKISIWNLILAQFNDLLVKILLGAALMSFVFATMGNNHMEEGISSFIEPIVILCILIINAFVGVWQESNAENALEALKRLQPELAEVLRCGIWSEIPAEELVPGDIVRVRVGDRIPADLRIIKLLTTSLRVEQSQLTGESSGVLKTADSLDMSKRCIEIQAKNNMLYSSTTIVHGSCVACVVSTGMKTEIGAIQSAVQRAAESTEDTPLSKKVDEFGEMLSKVIAIICIIVWIINCRNFKDPAHGSVINGAIYYLKIAVALAVAAIPEGLPAVITTCLALGTRKMAQRNAIVRRLPSVETLGCTTVICSDKTGTLTTSEMCCVRFFIPKNSIEVSRYSVEGHSYSPIGNIYKFESSNSSIRFKHITAQDASLQWLAKCLSLCNASQLTVDNGYKFKIQGEPTEGALRVLVEKLGCTDEKLNKRYLNELAARASHTANIFSNFWCEGVKLITTLEFHRDRKSMSVLCRDTEDTTTHIPIKTYISNNLISSSKSFSRSNILYVKGAPESILERCTTFMMPDGTVETITENYKNIILEEVGNMANDALRTLAAAIRFDGLGPLSEYSGQAKFQGAELLSDPSRFVEIEQQLCFLGVLGIFDPPRPGVKNAILRCQKAGIRVFMITGDNRNTAEAIASSIGILQGSKDSWNVSHLAEYDSQEKFSMLKPLMIEESDEKKSRNVSNGRFNFMRLSSESFNNQFTRCCSLTGREFEELPDNIKLSILRESFGVVFSRTEPKHKQVIVKLLSELGEITAMTGDGVNDAPALKQADIGISMGITGTDVAKEASDMILADDNFETIVAAIEQGRSIYMNMKSFIRYLISSNIGEVASIFLTAALGIPEGLAPVQLLWVNLVTDGFPATALGFNPPDPRVMRRPPRRKDDSLISAWVFVRFLIIGLYVGIATVGIFIWWYVWGIDPTDGNTLVTFDQLRSWAKCNTWQNFISNPVYGSTVSEPCSYFTTGKKKASTLSLTVLVVIEMLNALNALSEDNSLLQVPPWANPLLFIAIILSIMVHLVILYIPPIAAIFSVVPLSFTDWKAVIWCSIPVIIIDEILKAISRGYHRIIDFPMDDVNDLDVSKSHSPIKKIQ</sequence>
<evidence type="ECO:0000256" key="8">
    <source>
        <dbReference type="ARBA" id="ARBA00022840"/>
    </source>
</evidence>